<dbReference type="Proteomes" id="UP000780801">
    <property type="component" value="Unassembled WGS sequence"/>
</dbReference>
<protein>
    <recommendedName>
        <fullName evidence="4">Secreted protein</fullName>
    </recommendedName>
</protein>
<dbReference type="AlphaFoldDB" id="A0A9P6G2W0"/>
<feature type="chain" id="PRO_5040158153" description="Secreted protein" evidence="1">
    <location>
        <begin position="19"/>
        <end position="152"/>
    </location>
</feature>
<dbReference type="OrthoDB" id="2412648at2759"/>
<gene>
    <name evidence="2" type="ORF">BGW38_005826</name>
</gene>
<accession>A0A9P6G2W0</accession>
<sequence>MRFTTIAAVAAVAAVAQAQITDYPFPANAPCIQGCIDKVGKAEFADFSMDPANPNFMASLAFISERGTPRYSAFMGKTGPCMMSCTQQEQDDYRAAFDKKVQWYLAKKAELAGKNNTKPDTANPNNKTSSANTMVASGLAGAAAFVGAVVLF</sequence>
<keyword evidence="1" id="KW-0732">Signal</keyword>
<comment type="caution">
    <text evidence="2">The sequence shown here is derived from an EMBL/GenBank/DDBJ whole genome shotgun (WGS) entry which is preliminary data.</text>
</comment>
<evidence type="ECO:0000313" key="2">
    <source>
        <dbReference type="EMBL" id="KAF9586395.1"/>
    </source>
</evidence>
<proteinExistence type="predicted"/>
<reference evidence="2" key="1">
    <citation type="journal article" date="2020" name="Fungal Divers.">
        <title>Resolving the Mortierellaceae phylogeny through synthesis of multi-gene phylogenetics and phylogenomics.</title>
        <authorList>
            <person name="Vandepol N."/>
            <person name="Liber J."/>
            <person name="Desiro A."/>
            <person name="Na H."/>
            <person name="Kennedy M."/>
            <person name="Barry K."/>
            <person name="Grigoriev I.V."/>
            <person name="Miller A.N."/>
            <person name="O'Donnell K."/>
            <person name="Stajich J.E."/>
            <person name="Bonito G."/>
        </authorList>
    </citation>
    <scope>NUCLEOTIDE SEQUENCE</scope>
    <source>
        <strain evidence="2">KOD1015</strain>
    </source>
</reference>
<dbReference type="EMBL" id="JAABOA010000037">
    <property type="protein sequence ID" value="KAF9586395.1"/>
    <property type="molecule type" value="Genomic_DNA"/>
</dbReference>
<keyword evidence="3" id="KW-1185">Reference proteome</keyword>
<name>A0A9P6G2W0_9FUNG</name>
<organism evidence="2 3">
    <name type="scientific">Lunasporangiospora selenospora</name>
    <dbReference type="NCBI Taxonomy" id="979761"/>
    <lineage>
        <taxon>Eukaryota</taxon>
        <taxon>Fungi</taxon>
        <taxon>Fungi incertae sedis</taxon>
        <taxon>Mucoromycota</taxon>
        <taxon>Mortierellomycotina</taxon>
        <taxon>Mortierellomycetes</taxon>
        <taxon>Mortierellales</taxon>
        <taxon>Mortierellaceae</taxon>
        <taxon>Lunasporangiospora</taxon>
    </lineage>
</organism>
<evidence type="ECO:0000313" key="3">
    <source>
        <dbReference type="Proteomes" id="UP000780801"/>
    </source>
</evidence>
<feature type="signal peptide" evidence="1">
    <location>
        <begin position="1"/>
        <end position="18"/>
    </location>
</feature>
<evidence type="ECO:0008006" key="4">
    <source>
        <dbReference type="Google" id="ProtNLM"/>
    </source>
</evidence>
<evidence type="ECO:0000256" key="1">
    <source>
        <dbReference type="SAM" id="SignalP"/>
    </source>
</evidence>